<evidence type="ECO:0000256" key="3">
    <source>
        <dbReference type="ARBA" id="ARBA00022723"/>
    </source>
</evidence>
<dbReference type="AlphaFoldDB" id="A0AAV7UTS0"/>
<dbReference type="PRINTS" id="PR00465">
    <property type="entry name" value="EP450IV"/>
</dbReference>
<keyword evidence="3" id="KW-0479">Metal-binding</keyword>
<keyword evidence="2" id="KW-0349">Heme</keyword>
<sequence length="120" mass="13812">MALLRSFLWCGHLPKLLMLNAADSIIKEAMRLSSASMNIRVAKEDFTLHLDNNESYTIRKDDIIALYPQMVSLDPEAYEDRLMELVDKNVKLLTFDQSRAGLGILQPTHDIEFKYRLKSP</sequence>
<dbReference type="InterPro" id="IPR050529">
    <property type="entry name" value="CYP450_sterol_14alpha_dmase"/>
</dbReference>
<dbReference type="GO" id="GO:0008395">
    <property type="term" value="F:steroid hydroxylase activity"/>
    <property type="evidence" value="ECO:0007669"/>
    <property type="project" value="TreeGrafter"/>
</dbReference>
<dbReference type="Proteomes" id="UP001066276">
    <property type="component" value="Chromosome 2_2"/>
</dbReference>
<gene>
    <name evidence="5" type="ORF">NDU88_001343</name>
</gene>
<comment type="caution">
    <text evidence="5">The sequence shown here is derived from an EMBL/GenBank/DDBJ whole genome shotgun (WGS) entry which is preliminary data.</text>
</comment>
<accession>A0AAV7UTS0</accession>
<dbReference type="GO" id="GO:0042632">
    <property type="term" value="P:cholesterol homeostasis"/>
    <property type="evidence" value="ECO:0007669"/>
    <property type="project" value="TreeGrafter"/>
</dbReference>
<evidence type="ECO:0000256" key="1">
    <source>
        <dbReference type="ARBA" id="ARBA00010617"/>
    </source>
</evidence>
<dbReference type="EMBL" id="JANPWB010000004">
    <property type="protein sequence ID" value="KAJ1192031.1"/>
    <property type="molecule type" value="Genomic_DNA"/>
</dbReference>
<organism evidence="5 6">
    <name type="scientific">Pleurodeles waltl</name>
    <name type="common">Iberian ribbed newt</name>
    <dbReference type="NCBI Taxonomy" id="8319"/>
    <lineage>
        <taxon>Eukaryota</taxon>
        <taxon>Metazoa</taxon>
        <taxon>Chordata</taxon>
        <taxon>Craniata</taxon>
        <taxon>Vertebrata</taxon>
        <taxon>Euteleostomi</taxon>
        <taxon>Amphibia</taxon>
        <taxon>Batrachia</taxon>
        <taxon>Caudata</taxon>
        <taxon>Salamandroidea</taxon>
        <taxon>Salamandridae</taxon>
        <taxon>Pleurodelinae</taxon>
        <taxon>Pleurodeles</taxon>
    </lineage>
</organism>
<dbReference type="GO" id="GO:0005506">
    <property type="term" value="F:iron ion binding"/>
    <property type="evidence" value="ECO:0007669"/>
    <property type="project" value="InterPro"/>
</dbReference>
<dbReference type="GO" id="GO:0016705">
    <property type="term" value="F:oxidoreductase activity, acting on paired donors, with incorporation or reduction of molecular oxygen"/>
    <property type="evidence" value="ECO:0007669"/>
    <property type="project" value="InterPro"/>
</dbReference>
<dbReference type="InterPro" id="IPR002403">
    <property type="entry name" value="Cyt_P450_E_grp-IV"/>
</dbReference>
<evidence type="ECO:0000313" key="5">
    <source>
        <dbReference type="EMBL" id="KAJ1192031.1"/>
    </source>
</evidence>
<evidence type="ECO:0000313" key="6">
    <source>
        <dbReference type="Proteomes" id="UP001066276"/>
    </source>
</evidence>
<dbReference type="GO" id="GO:0020037">
    <property type="term" value="F:heme binding"/>
    <property type="evidence" value="ECO:0007669"/>
    <property type="project" value="InterPro"/>
</dbReference>
<evidence type="ECO:0000256" key="4">
    <source>
        <dbReference type="ARBA" id="ARBA00023004"/>
    </source>
</evidence>
<comment type="similarity">
    <text evidence="1">Belongs to the cytochrome P450 family.</text>
</comment>
<dbReference type="SUPFAM" id="SSF48264">
    <property type="entry name" value="Cytochrome P450"/>
    <property type="match status" value="1"/>
</dbReference>
<name>A0AAV7UTS0_PLEWA</name>
<dbReference type="PANTHER" id="PTHR24304:SF1">
    <property type="entry name" value="CYTOCHROME P450 7A1"/>
    <property type="match status" value="1"/>
</dbReference>
<protein>
    <submittedName>
        <fullName evidence="5">Uncharacterized protein</fullName>
    </submittedName>
</protein>
<keyword evidence="6" id="KW-1185">Reference proteome</keyword>
<dbReference type="Gene3D" id="1.10.630.10">
    <property type="entry name" value="Cytochrome P450"/>
    <property type="match status" value="1"/>
</dbReference>
<dbReference type="PANTHER" id="PTHR24304">
    <property type="entry name" value="CYTOCHROME P450 FAMILY 7"/>
    <property type="match status" value="1"/>
</dbReference>
<dbReference type="GO" id="GO:0006699">
    <property type="term" value="P:bile acid biosynthetic process"/>
    <property type="evidence" value="ECO:0007669"/>
    <property type="project" value="TreeGrafter"/>
</dbReference>
<proteinExistence type="inferred from homology"/>
<reference evidence="5" key="1">
    <citation type="journal article" date="2022" name="bioRxiv">
        <title>Sequencing and chromosome-scale assembly of the giantPleurodeles waltlgenome.</title>
        <authorList>
            <person name="Brown T."/>
            <person name="Elewa A."/>
            <person name="Iarovenko S."/>
            <person name="Subramanian E."/>
            <person name="Araus A.J."/>
            <person name="Petzold A."/>
            <person name="Susuki M."/>
            <person name="Suzuki K.-i.T."/>
            <person name="Hayashi T."/>
            <person name="Toyoda A."/>
            <person name="Oliveira C."/>
            <person name="Osipova E."/>
            <person name="Leigh N.D."/>
            <person name="Simon A."/>
            <person name="Yun M.H."/>
        </authorList>
    </citation>
    <scope>NUCLEOTIDE SEQUENCE</scope>
    <source>
        <strain evidence="5">20211129_DDA</strain>
        <tissue evidence="5">Liver</tissue>
    </source>
</reference>
<dbReference type="InterPro" id="IPR036396">
    <property type="entry name" value="Cyt_P450_sf"/>
</dbReference>
<evidence type="ECO:0000256" key="2">
    <source>
        <dbReference type="ARBA" id="ARBA00022617"/>
    </source>
</evidence>
<keyword evidence="4" id="KW-0408">Iron</keyword>